<gene>
    <name evidence="1" type="ORF">MML48_3g00020375</name>
</gene>
<sequence>MRIINSGRCNSRSSIAVSTLILVCCFIGALSATLNDSEILTSNDGQLYRSGKIAFLDILFNKNIYFNILVEISDIQCEGGHEKLKNSFSWADYLVLCTMLVVSCGIGVFYGFFAGEQTTSNDFLLGGSSMGTFPMAMSLAASFITAIELLGNPAEMYLYGSQYWMVCLSFLFAVPLASKLYLPVYMKLRVTSSYEYLSMRFNTYTRLFASVLYVIQMVLYTSVAVYAPALALSHVTGLNVYVAVTVVYVVCIFYASQGGMKAVIMTDTFQAAVLVGSILLIVHLGEKYVGVGRIWSQNYNTNRLEIFNFDPNPTVRNGFWPVVVGGTFYWMTMFCSNQASIQKYMSVESISQARTALWVSCVGLILIFTINFYTGMILVTHYKDCDPVKAGTIHASDELLPLYVFVVERLGSVLQIAISFNGMVGGVTLGLFSLGMFFPWANSKGAIFGATVALALVMWMGIGQQISMGSGAFTIEEKERITNSCVCINTTVLNKENNITVEHEPVFVLYRVSFLWYSAIGFFVTIILGLIASIIFGSQDAEHVETDLISPPVYELFQWLPRHVKDKLRVPMELKHNIRDNSVQLKGIVNMNIDLSDESLPQGDEREYTRKISVMTA</sequence>
<protein>
    <submittedName>
        <fullName evidence="1">Sodium-coupled monocarboxylate transporter</fullName>
    </submittedName>
</protein>
<evidence type="ECO:0000313" key="1">
    <source>
        <dbReference type="EMBL" id="KAI4465475.1"/>
    </source>
</evidence>
<organism evidence="1 2">
    <name type="scientific">Holotrichia oblita</name>
    <name type="common">Chafer beetle</name>
    <dbReference type="NCBI Taxonomy" id="644536"/>
    <lineage>
        <taxon>Eukaryota</taxon>
        <taxon>Metazoa</taxon>
        <taxon>Ecdysozoa</taxon>
        <taxon>Arthropoda</taxon>
        <taxon>Hexapoda</taxon>
        <taxon>Insecta</taxon>
        <taxon>Pterygota</taxon>
        <taxon>Neoptera</taxon>
        <taxon>Endopterygota</taxon>
        <taxon>Coleoptera</taxon>
        <taxon>Polyphaga</taxon>
        <taxon>Scarabaeiformia</taxon>
        <taxon>Scarabaeidae</taxon>
        <taxon>Melolonthinae</taxon>
        <taxon>Holotrichia</taxon>
    </lineage>
</organism>
<dbReference type="Proteomes" id="UP001056778">
    <property type="component" value="Chromosome 3"/>
</dbReference>
<accession>A0ACB9TFM8</accession>
<dbReference type="EMBL" id="CM043017">
    <property type="protein sequence ID" value="KAI4465475.1"/>
    <property type="molecule type" value="Genomic_DNA"/>
</dbReference>
<proteinExistence type="predicted"/>
<reference evidence="1" key="1">
    <citation type="submission" date="2022-04" db="EMBL/GenBank/DDBJ databases">
        <title>Chromosome-scale genome assembly of Holotrichia oblita Faldermann.</title>
        <authorList>
            <person name="Rongchong L."/>
        </authorList>
    </citation>
    <scope>NUCLEOTIDE SEQUENCE</scope>
    <source>
        <strain evidence="1">81SQS9</strain>
    </source>
</reference>
<comment type="caution">
    <text evidence="1">The sequence shown here is derived from an EMBL/GenBank/DDBJ whole genome shotgun (WGS) entry which is preliminary data.</text>
</comment>
<evidence type="ECO:0000313" key="2">
    <source>
        <dbReference type="Proteomes" id="UP001056778"/>
    </source>
</evidence>
<keyword evidence="2" id="KW-1185">Reference proteome</keyword>
<name>A0ACB9TFM8_HOLOL</name>